<reference evidence="13" key="1">
    <citation type="journal article" date="2019" name="Int. J. Syst. Evol. Microbiol.">
        <title>The Global Catalogue of Microorganisms (GCM) 10K type strain sequencing project: providing services to taxonomists for standard genome sequencing and annotation.</title>
        <authorList>
            <consortium name="The Broad Institute Genomics Platform"/>
            <consortium name="The Broad Institute Genome Sequencing Center for Infectious Disease"/>
            <person name="Wu L."/>
            <person name="Ma J."/>
        </authorList>
    </citation>
    <scope>NUCLEOTIDE SEQUENCE [LARGE SCALE GENOMIC DNA]</scope>
    <source>
        <strain evidence="13">CGMCC 4.7289</strain>
    </source>
</reference>
<keyword evidence="13" id="KW-1185">Reference proteome</keyword>
<evidence type="ECO:0000256" key="2">
    <source>
        <dbReference type="ARBA" id="ARBA00022679"/>
    </source>
</evidence>
<dbReference type="InterPro" id="IPR000023">
    <property type="entry name" value="Phosphofructokinase_dom"/>
</dbReference>
<feature type="binding site" evidence="10">
    <location>
        <position position="310"/>
    </location>
    <ligand>
        <name>substrate</name>
    </ligand>
</feature>
<dbReference type="EC" id="2.7.1.11" evidence="10"/>
<evidence type="ECO:0000259" key="11">
    <source>
        <dbReference type="Pfam" id="PF00365"/>
    </source>
</evidence>
<dbReference type="GO" id="GO:0003872">
    <property type="term" value="F:6-phosphofructokinase activity"/>
    <property type="evidence" value="ECO:0007669"/>
    <property type="project" value="UniProtKB-EC"/>
</dbReference>
<comment type="subcellular location">
    <subcellularLocation>
        <location evidence="10">Cytoplasm</location>
    </subcellularLocation>
</comment>
<comment type="subunit">
    <text evidence="10">Homodimer.</text>
</comment>
<evidence type="ECO:0000313" key="13">
    <source>
        <dbReference type="Proteomes" id="UP001595816"/>
    </source>
</evidence>
<dbReference type="Proteomes" id="UP001595816">
    <property type="component" value="Unassembled WGS sequence"/>
</dbReference>
<proteinExistence type="inferred from homology"/>
<keyword evidence="5 10" id="KW-0418">Kinase</keyword>
<evidence type="ECO:0000256" key="3">
    <source>
        <dbReference type="ARBA" id="ARBA00022723"/>
    </source>
</evidence>
<accession>A0ABV8LIK7</accession>
<keyword evidence="6 10" id="KW-0067">ATP-binding</keyword>
<comment type="similarity">
    <text evidence="10">Belongs to the phosphofructokinase type A (PFKA) family. PPi-dependent PFK group II subfamily. Atypical ATP-dependent clade 'X' sub-subfamily.</text>
</comment>
<feature type="site" description="Important for substrate specificity; cannot use PPi as phosphoryl donor" evidence="10">
    <location>
        <position position="182"/>
    </location>
</feature>
<feature type="binding site" evidence="10">
    <location>
        <begin position="209"/>
        <end position="211"/>
    </location>
    <ligand>
        <name>substrate</name>
    </ligand>
</feature>
<dbReference type="InterPro" id="IPR050929">
    <property type="entry name" value="PFKA"/>
</dbReference>
<dbReference type="SUPFAM" id="SSF53784">
    <property type="entry name" value="Phosphofructokinase"/>
    <property type="match status" value="1"/>
</dbReference>
<comment type="function">
    <text evidence="10">Catalyzes the phosphorylation of D-fructose 6-phosphate to fructose 1,6-bisphosphate by ATP, the first committing step of glycolysis.</text>
</comment>
<keyword evidence="3 10" id="KW-0479">Metal-binding</keyword>
<dbReference type="InterPro" id="IPR012004">
    <property type="entry name" value="PyroP-dep_PFK_TP0108"/>
</dbReference>
<dbReference type="HAMAP" id="MF_01981">
    <property type="entry name" value="Phosphofructokinase_II_X"/>
    <property type="match status" value="1"/>
</dbReference>
<dbReference type="PIRSF" id="PIRSF000534">
    <property type="entry name" value="PPi_PFK_TP0108"/>
    <property type="match status" value="1"/>
</dbReference>
<feature type="domain" description="Phosphofructokinase" evidence="11">
    <location>
        <begin position="81"/>
        <end position="389"/>
    </location>
</feature>
<feature type="binding site" evidence="10">
    <location>
        <position position="181"/>
    </location>
    <ligand>
        <name>Mg(2+)</name>
        <dbReference type="ChEBI" id="CHEBI:18420"/>
        <note>catalytic</note>
    </ligand>
</feature>
<keyword evidence="10" id="KW-0963">Cytoplasm</keyword>
<evidence type="ECO:0000256" key="10">
    <source>
        <dbReference type="HAMAP-Rule" id="MF_01981"/>
    </source>
</evidence>
<evidence type="ECO:0000256" key="7">
    <source>
        <dbReference type="ARBA" id="ARBA00022842"/>
    </source>
</evidence>
<keyword evidence="8 10" id="KW-0324">Glycolysis</keyword>
<comment type="catalytic activity">
    <reaction evidence="9 10">
        <text>beta-D-fructose 6-phosphate + ATP = beta-D-fructose 1,6-bisphosphate + ADP + H(+)</text>
        <dbReference type="Rhea" id="RHEA:16109"/>
        <dbReference type="ChEBI" id="CHEBI:15378"/>
        <dbReference type="ChEBI" id="CHEBI:30616"/>
        <dbReference type="ChEBI" id="CHEBI:32966"/>
        <dbReference type="ChEBI" id="CHEBI:57634"/>
        <dbReference type="ChEBI" id="CHEBI:456216"/>
        <dbReference type="EC" id="2.7.1.11"/>
    </reaction>
</comment>
<organism evidence="12 13">
    <name type="scientific">Hamadaea flava</name>
    <dbReference type="NCBI Taxonomy" id="1742688"/>
    <lineage>
        <taxon>Bacteria</taxon>
        <taxon>Bacillati</taxon>
        <taxon>Actinomycetota</taxon>
        <taxon>Actinomycetes</taxon>
        <taxon>Micromonosporales</taxon>
        <taxon>Micromonosporaceae</taxon>
        <taxon>Hamadaea</taxon>
    </lineage>
</organism>
<dbReference type="PANTHER" id="PTHR45770">
    <property type="entry name" value="ATP-DEPENDENT 6-PHOSPHOFRUCTOKINASE 1"/>
    <property type="match status" value="1"/>
</dbReference>
<keyword evidence="2 10" id="KW-0808">Transferase</keyword>
<dbReference type="InterPro" id="IPR022953">
    <property type="entry name" value="ATP_PFK"/>
</dbReference>
<dbReference type="PRINTS" id="PR00476">
    <property type="entry name" value="PHFRCTKINASE"/>
</dbReference>
<feature type="binding site" evidence="10">
    <location>
        <begin position="364"/>
        <end position="367"/>
    </location>
    <ligand>
        <name>substrate</name>
    </ligand>
</feature>
<evidence type="ECO:0000256" key="5">
    <source>
        <dbReference type="ARBA" id="ARBA00022777"/>
    </source>
</evidence>
<evidence type="ECO:0000256" key="4">
    <source>
        <dbReference type="ARBA" id="ARBA00022741"/>
    </source>
</evidence>
<gene>
    <name evidence="10" type="primary">pfkA</name>
    <name evidence="12" type="ORF">ACFOZ4_05980</name>
</gene>
<dbReference type="Gene3D" id="3.40.50.450">
    <property type="match status" value="1"/>
</dbReference>
<keyword evidence="7 10" id="KW-0460">Magnesium</keyword>
<comment type="pathway">
    <text evidence="10">Carbohydrate degradation; glycolysis; D-glyceraldehyde 3-phosphate and glycerone phosphate from D-glucose: step 3/4.</text>
</comment>
<feature type="active site" description="Proton acceptor" evidence="10">
    <location>
        <position position="211"/>
    </location>
</feature>
<evidence type="ECO:0000256" key="6">
    <source>
        <dbReference type="ARBA" id="ARBA00022840"/>
    </source>
</evidence>
<protein>
    <recommendedName>
        <fullName evidence="10">ATP-dependent 6-phosphofructokinase</fullName>
        <shortName evidence="10">ATP-PFK</shortName>
        <shortName evidence="10">Phosphofructokinase</shortName>
        <ecNumber evidence="10">2.7.1.11</ecNumber>
    </recommendedName>
    <alternativeName>
        <fullName evidence="10">Phosphohexokinase</fullName>
    </alternativeName>
</protein>
<sequence>MTPGTADLTVRTLGECRIDSPLVALPADGPTTEHYVREDDRVLFDDTLQMVAARGLDSGELPGFEPTGPRRKIFFQPSKTRVGIVTCGGLCPGLNDVIRGLVRELNDHYGVKKIYGFRNGYQGFISKYGREVVELTPQSVSGINEYGGTILGTSRGEQDADEIVDCLEHMSINVLFVIGGDGSMRGALRIADTVQERNLKIAVVGVPKTIDNDIPYIDQSFGFQTAFAKATESIRGASVEARAVPNGVGLVHVMGRHSGFIACYAALANNDADYVLIPEVPFELDGENGFLAHLRRRVERRGRAVVVAAEGAGQEFLADATHPGHDASGNRRLRDIGQFLRHRIADHFAEHGLEMNMKYIDPSYAIRSVPANPYDSVHCIRLAHAAVHAAMAGRTAMVVGRWRGRFVHVPISLAISKRNQVDPHGDLWMSVLEATGQPRTFG</sequence>
<feature type="binding site" evidence="10">
    <location>
        <begin position="180"/>
        <end position="183"/>
    </location>
    <ligand>
        <name>ATP</name>
        <dbReference type="ChEBI" id="CHEBI:30616"/>
    </ligand>
</feature>
<name>A0ABV8LIK7_9ACTN</name>
<evidence type="ECO:0000313" key="12">
    <source>
        <dbReference type="EMBL" id="MFC4130152.1"/>
    </source>
</evidence>
<feature type="binding site" evidence="10">
    <location>
        <position position="89"/>
    </location>
    <ligand>
        <name>ATP</name>
        <dbReference type="ChEBI" id="CHEBI:30616"/>
    </ligand>
</feature>
<dbReference type="Pfam" id="PF00365">
    <property type="entry name" value="PFK"/>
    <property type="match status" value="1"/>
</dbReference>
<evidence type="ECO:0000256" key="8">
    <source>
        <dbReference type="ARBA" id="ARBA00023152"/>
    </source>
</evidence>
<dbReference type="RefSeq" id="WP_253758441.1">
    <property type="nucleotide sequence ID" value="NZ_JAMZDZ010000001.1"/>
</dbReference>
<comment type="cofactor">
    <cofactor evidence="1 10">
        <name>Mg(2+)</name>
        <dbReference type="ChEBI" id="CHEBI:18420"/>
    </cofactor>
</comment>
<dbReference type="NCBIfam" id="NF005301">
    <property type="entry name" value="PRK06830.1"/>
    <property type="match status" value="1"/>
</dbReference>
<comment type="caution">
    <text evidence="12">The sequence shown here is derived from an EMBL/GenBank/DDBJ whole genome shotgun (WGS) entry which is preliminary data.</text>
</comment>
<dbReference type="InterPro" id="IPR035966">
    <property type="entry name" value="PKF_sf"/>
</dbReference>
<feature type="binding site" evidence="10">
    <location>
        <begin position="155"/>
        <end position="156"/>
    </location>
    <ligand>
        <name>ATP</name>
        <dbReference type="ChEBI" id="CHEBI:30616"/>
    </ligand>
</feature>
<keyword evidence="4 10" id="KW-0547">Nucleotide-binding</keyword>
<evidence type="ECO:0000256" key="1">
    <source>
        <dbReference type="ARBA" id="ARBA00001946"/>
    </source>
</evidence>
<feature type="binding site" evidence="10">
    <location>
        <begin position="254"/>
        <end position="256"/>
    </location>
    <ligand>
        <name>substrate</name>
    </ligand>
</feature>
<dbReference type="EMBL" id="JBHSAY010000005">
    <property type="protein sequence ID" value="MFC4130152.1"/>
    <property type="molecule type" value="Genomic_DNA"/>
</dbReference>
<evidence type="ECO:0000256" key="9">
    <source>
        <dbReference type="ARBA" id="ARBA00048070"/>
    </source>
</evidence>